<feature type="compositionally biased region" description="Polar residues" evidence="2">
    <location>
        <begin position="31"/>
        <end position="57"/>
    </location>
</feature>
<feature type="domain" description="Ig-like" evidence="4">
    <location>
        <begin position="595"/>
        <end position="685"/>
    </location>
</feature>
<feature type="domain" description="Ig-like" evidence="4">
    <location>
        <begin position="414"/>
        <end position="497"/>
    </location>
</feature>
<dbReference type="Proteomes" id="UP000694844">
    <property type="component" value="Chromosome 3"/>
</dbReference>
<feature type="signal peptide" evidence="3">
    <location>
        <begin position="1"/>
        <end position="19"/>
    </location>
</feature>
<evidence type="ECO:0000313" key="6">
    <source>
        <dbReference type="RefSeq" id="XP_022321778.1"/>
    </source>
</evidence>
<dbReference type="Pfam" id="PF13895">
    <property type="entry name" value="Ig_2"/>
    <property type="match status" value="3"/>
</dbReference>
<dbReference type="PANTHER" id="PTHR46013:SF4">
    <property type="entry name" value="B-CELL RECEPTOR CD22-RELATED"/>
    <property type="match status" value="1"/>
</dbReference>
<organism evidence="5 6">
    <name type="scientific">Crassostrea virginica</name>
    <name type="common">Eastern oyster</name>
    <dbReference type="NCBI Taxonomy" id="6565"/>
    <lineage>
        <taxon>Eukaryota</taxon>
        <taxon>Metazoa</taxon>
        <taxon>Spiralia</taxon>
        <taxon>Lophotrochozoa</taxon>
        <taxon>Mollusca</taxon>
        <taxon>Bivalvia</taxon>
        <taxon>Autobranchia</taxon>
        <taxon>Pteriomorphia</taxon>
        <taxon>Ostreida</taxon>
        <taxon>Ostreoidea</taxon>
        <taxon>Ostreidae</taxon>
        <taxon>Crassostrea</taxon>
    </lineage>
</organism>
<dbReference type="SMART" id="SM00409">
    <property type="entry name" value="IG"/>
    <property type="match status" value="7"/>
</dbReference>
<gene>
    <name evidence="6" type="primary">LOC111123618</name>
</gene>
<dbReference type="InterPro" id="IPR013098">
    <property type="entry name" value="Ig_I-set"/>
</dbReference>
<sequence>MEKWSFIFAICLFTVSCSGQTVKDPLGENDLNGSDITSTVKGASSEQKQNYGPGNTTITKDKRVVQFETIEEDKILTVPLHCSTNCNPPCLINWIKDRKLLSDETNEVFNMPRNRTMSGNYTCRATGEEGTETSKPVTVTVTYPPGSVRISPDKDIFFSKRGGTPKEDVVCTADCLPQCTYKWYYAYSPQRSGYFWSMGNALFASRRFTYTSYLYFYCEARNDHGSSSSNWIKIDVQDGPEKVTITAPQAPVENSTFSLQCSANCLHGCESYLWLDGSRRVIKNTHSLTINNLNRSDNGKYTCFVEDYFGRNSSTYNLKVQYGPRNVNIDYTADGGELWEGRGTITIRCNADCYPPCDRYLIYHNDALKDTSKEIKITKTRENSGRYYCSASNSGGRGYTQSSNVANIIIKYGPRNVSIEYTTDHGHLWEGSGNITIRCNADCYPPCDRYQIYHNNTLKNTSKEIMITKTRENSGRYFCSASNSVRRGNVKSSANVDITVKYQTVILEANKRNVSLRVNSYLPNNAICKIECNFDNCQSDIEVRKDSEHYRTISKSFQRIFNRRKARIDDSGTYFCRLRGRNSQSDFTLNVLYGPRDTRISESNQLQEIRYKTVRESKNEIVSLRCSSNCNPPCGIDWFKDGTLLPGERKEIVNIPRNRKDSGYYMCRANGEEGSQNSTNTVKVTVEYIPEIAFTDLGNHKHITAHAPGTFNLTYSIDSFPPSNVSVFHNTINLMEISNVTGQHIFTTPITSCRDEGEYILEAVNEVGSVRAYVILNLTCSPIYISFPNKSDSGFSIGDRVVLNVTFKGNPAAEVSWMFNPWNSNISQDVPFHRIQNQSKYHTALVIETMSMKNFGTYKLQLKNIHGSISKDFIIEGPSPVSTEIKEASSLTASQVGLSQDTDLSPTSRRGRLTNIREMELKNLMLEHRKLEEEIQKLQEERKVLELKQQYYNMRLKEILKGTKK</sequence>
<evidence type="ECO:0000256" key="2">
    <source>
        <dbReference type="SAM" id="MobiDB-lite"/>
    </source>
</evidence>
<evidence type="ECO:0000313" key="5">
    <source>
        <dbReference type="Proteomes" id="UP000694844"/>
    </source>
</evidence>
<dbReference type="InterPro" id="IPR007110">
    <property type="entry name" value="Ig-like_dom"/>
</dbReference>
<dbReference type="PROSITE" id="PS51257">
    <property type="entry name" value="PROKAR_LIPOPROTEIN"/>
    <property type="match status" value="1"/>
</dbReference>
<dbReference type="GeneID" id="111123618"/>
<keyword evidence="1" id="KW-0175">Coiled coil</keyword>
<feature type="domain" description="Ig-like" evidence="4">
    <location>
        <begin position="240"/>
        <end position="321"/>
    </location>
</feature>
<dbReference type="PANTHER" id="PTHR46013">
    <property type="entry name" value="VASCULAR CELL ADHESION MOLECULE 1"/>
    <property type="match status" value="1"/>
</dbReference>
<keyword evidence="5" id="KW-1185">Reference proteome</keyword>
<feature type="domain" description="Ig-like" evidence="4">
    <location>
        <begin position="324"/>
        <end position="406"/>
    </location>
</feature>
<evidence type="ECO:0000256" key="3">
    <source>
        <dbReference type="SAM" id="SignalP"/>
    </source>
</evidence>
<dbReference type="RefSeq" id="XP_022321778.1">
    <property type="nucleotide sequence ID" value="XM_022466070.1"/>
</dbReference>
<accession>A0A8B8D130</accession>
<dbReference type="OrthoDB" id="6146423at2759"/>
<protein>
    <submittedName>
        <fullName evidence="6">Hemicentin-1-like isoform X1</fullName>
    </submittedName>
</protein>
<proteinExistence type="predicted"/>
<dbReference type="KEGG" id="cvn:111123618"/>
<dbReference type="Pfam" id="PF07679">
    <property type="entry name" value="I-set"/>
    <property type="match status" value="2"/>
</dbReference>
<feature type="region of interest" description="Disordered" evidence="2">
    <location>
        <begin position="28"/>
        <end position="57"/>
    </location>
</feature>
<dbReference type="InterPro" id="IPR003598">
    <property type="entry name" value="Ig_sub2"/>
</dbReference>
<dbReference type="InterPro" id="IPR013783">
    <property type="entry name" value="Ig-like_fold"/>
</dbReference>
<dbReference type="InterPro" id="IPR003599">
    <property type="entry name" value="Ig_sub"/>
</dbReference>
<dbReference type="PROSITE" id="PS50835">
    <property type="entry name" value="IG_LIKE"/>
    <property type="match status" value="5"/>
</dbReference>
<dbReference type="InterPro" id="IPR036179">
    <property type="entry name" value="Ig-like_dom_sf"/>
</dbReference>
<reference evidence="6" key="1">
    <citation type="submission" date="2025-08" db="UniProtKB">
        <authorList>
            <consortium name="RefSeq"/>
        </authorList>
    </citation>
    <scope>IDENTIFICATION</scope>
    <source>
        <tissue evidence="6">Whole sample</tissue>
    </source>
</reference>
<evidence type="ECO:0000256" key="1">
    <source>
        <dbReference type="SAM" id="Coils"/>
    </source>
</evidence>
<keyword evidence="3" id="KW-0732">Signal</keyword>
<evidence type="ECO:0000259" key="4">
    <source>
        <dbReference type="PROSITE" id="PS50835"/>
    </source>
</evidence>
<dbReference type="Gene3D" id="2.60.40.10">
    <property type="entry name" value="Immunoglobulins"/>
    <property type="match status" value="6"/>
</dbReference>
<feature type="domain" description="Ig-like" evidence="4">
    <location>
        <begin position="53"/>
        <end position="138"/>
    </location>
</feature>
<name>A0A8B8D130_CRAVI</name>
<feature type="coiled-coil region" evidence="1">
    <location>
        <begin position="921"/>
        <end position="950"/>
    </location>
</feature>
<dbReference type="SMART" id="SM00408">
    <property type="entry name" value="IGc2"/>
    <property type="match status" value="5"/>
</dbReference>
<dbReference type="SUPFAM" id="SSF48726">
    <property type="entry name" value="Immunoglobulin"/>
    <property type="match status" value="6"/>
</dbReference>
<feature type="chain" id="PRO_5034069671" evidence="3">
    <location>
        <begin position="20"/>
        <end position="965"/>
    </location>
</feature>
<dbReference type="AlphaFoldDB" id="A0A8B8D130"/>